<dbReference type="Gene3D" id="2.170.150.40">
    <property type="entry name" value="Domain of unknown function (DUF427)"/>
    <property type="match status" value="1"/>
</dbReference>
<sequence>MSPARRPQPVAPGPGQESVWDYPRPPALVRSERLVEVRLSDDGPLLATTRRAWRVLETSHPPTWYVPREDVADGVLALSDAPATTCEWKGRATYWDVAEPGGRGEPRRAAAWSYEDPTSRFRELAGAIAFTPSQVVATVDGERVRPQEGGFYGGWVTDDVVGPFKGGPGTWGW</sequence>
<dbReference type="Pfam" id="PF04248">
    <property type="entry name" value="NTP_transf_9"/>
    <property type="match status" value="1"/>
</dbReference>
<dbReference type="Proteomes" id="UP000555552">
    <property type="component" value="Unassembled WGS sequence"/>
</dbReference>
<protein>
    <submittedName>
        <fullName evidence="3">DUF427 domain-containing protein</fullName>
    </submittedName>
</protein>
<comment type="caution">
    <text evidence="3">The sequence shown here is derived from an EMBL/GenBank/DDBJ whole genome shotgun (WGS) entry which is preliminary data.</text>
</comment>
<feature type="domain" description="DUF427" evidence="2">
    <location>
        <begin position="42"/>
        <end position="132"/>
    </location>
</feature>
<evidence type="ECO:0000313" key="3">
    <source>
        <dbReference type="EMBL" id="NNH21743.1"/>
    </source>
</evidence>
<dbReference type="PANTHER" id="PTHR43058:SF1">
    <property type="entry name" value="DUF427 DOMAIN-CONTAINING PROTEIN"/>
    <property type="match status" value="1"/>
</dbReference>
<reference evidence="3 4" key="1">
    <citation type="submission" date="2020-05" db="EMBL/GenBank/DDBJ databases">
        <title>MicrobeNet Type strains.</title>
        <authorList>
            <person name="Nicholson A.C."/>
        </authorList>
    </citation>
    <scope>NUCLEOTIDE SEQUENCE [LARGE SCALE GENOMIC DNA]</scope>
    <source>
        <strain evidence="3 4">JCM 14547</strain>
    </source>
</reference>
<dbReference type="EMBL" id="JABEMA010000007">
    <property type="protein sequence ID" value="NNH21743.1"/>
    <property type="molecule type" value="Genomic_DNA"/>
</dbReference>
<proteinExistence type="predicted"/>
<dbReference type="RefSeq" id="WP_171201610.1">
    <property type="nucleotide sequence ID" value="NZ_BAAANP010000007.1"/>
</dbReference>
<dbReference type="InterPro" id="IPR038694">
    <property type="entry name" value="DUF427_sf"/>
</dbReference>
<dbReference type="InterPro" id="IPR007361">
    <property type="entry name" value="DUF427"/>
</dbReference>
<organism evidence="3 4">
    <name type="scientific">Pseudokineococcus marinus</name>
    <dbReference type="NCBI Taxonomy" id="351215"/>
    <lineage>
        <taxon>Bacteria</taxon>
        <taxon>Bacillati</taxon>
        <taxon>Actinomycetota</taxon>
        <taxon>Actinomycetes</taxon>
        <taxon>Kineosporiales</taxon>
        <taxon>Kineosporiaceae</taxon>
        <taxon>Pseudokineococcus</taxon>
    </lineage>
</organism>
<dbReference type="PANTHER" id="PTHR43058">
    <property type="entry name" value="SLR0655 PROTEIN"/>
    <property type="match status" value="1"/>
</dbReference>
<gene>
    <name evidence="3" type="ORF">HLB09_01290</name>
</gene>
<evidence type="ECO:0000313" key="4">
    <source>
        <dbReference type="Proteomes" id="UP000555552"/>
    </source>
</evidence>
<evidence type="ECO:0000259" key="2">
    <source>
        <dbReference type="Pfam" id="PF04248"/>
    </source>
</evidence>
<accession>A0A849BKC1</accession>
<dbReference type="AlphaFoldDB" id="A0A849BKC1"/>
<feature type="region of interest" description="Disordered" evidence="1">
    <location>
        <begin position="1"/>
        <end position="23"/>
    </location>
</feature>
<evidence type="ECO:0000256" key="1">
    <source>
        <dbReference type="SAM" id="MobiDB-lite"/>
    </source>
</evidence>
<name>A0A849BKC1_9ACTN</name>
<keyword evidence="4" id="KW-1185">Reference proteome</keyword>